<proteinExistence type="predicted"/>
<evidence type="ECO:0000313" key="2">
    <source>
        <dbReference type="Proteomes" id="UP001275084"/>
    </source>
</evidence>
<reference evidence="1" key="2">
    <citation type="submission" date="2023-06" db="EMBL/GenBank/DDBJ databases">
        <authorList>
            <consortium name="Lawrence Berkeley National Laboratory"/>
            <person name="Haridas S."/>
            <person name="Hensen N."/>
            <person name="Bonometti L."/>
            <person name="Westerberg I."/>
            <person name="Brannstrom I.O."/>
            <person name="Guillou S."/>
            <person name="Cros-Aarteil S."/>
            <person name="Calhoun S."/>
            <person name="Kuo A."/>
            <person name="Mondo S."/>
            <person name="Pangilinan J."/>
            <person name="Riley R."/>
            <person name="Labutti K."/>
            <person name="Andreopoulos B."/>
            <person name="Lipzen A."/>
            <person name="Chen C."/>
            <person name="Yanf M."/>
            <person name="Daum C."/>
            <person name="Ng V."/>
            <person name="Clum A."/>
            <person name="Steindorff A."/>
            <person name="Ohm R."/>
            <person name="Martin F."/>
            <person name="Silar P."/>
            <person name="Natvig D."/>
            <person name="Lalanne C."/>
            <person name="Gautier V."/>
            <person name="Ament-Velasquez S.L."/>
            <person name="Kruys A."/>
            <person name="Hutchinson M.I."/>
            <person name="Powell A.J."/>
            <person name="Barry K."/>
            <person name="Miller A.N."/>
            <person name="Grigoriev I.V."/>
            <person name="Debuchy R."/>
            <person name="Gladieux P."/>
            <person name="Thoren M.H."/>
            <person name="Johannesson H."/>
        </authorList>
    </citation>
    <scope>NUCLEOTIDE SEQUENCE</scope>
    <source>
        <strain evidence="1">CBS 955.72</strain>
    </source>
</reference>
<organism evidence="1 2">
    <name type="scientific">Lasiosphaeria hispida</name>
    <dbReference type="NCBI Taxonomy" id="260671"/>
    <lineage>
        <taxon>Eukaryota</taxon>
        <taxon>Fungi</taxon>
        <taxon>Dikarya</taxon>
        <taxon>Ascomycota</taxon>
        <taxon>Pezizomycotina</taxon>
        <taxon>Sordariomycetes</taxon>
        <taxon>Sordariomycetidae</taxon>
        <taxon>Sordariales</taxon>
        <taxon>Lasiosphaeriaceae</taxon>
        <taxon>Lasiosphaeria</taxon>
    </lineage>
</organism>
<dbReference type="AlphaFoldDB" id="A0AAJ0H840"/>
<sequence>MSVDPNTIPIIEVAAKVYSVIKGIFDDEVKEQEQFVKEAVASLGEANPDYNVLIYHNQDSGYDLPGAVHDHYEPLLGTKGYEVFVLTTGSFDLRTGNHVYFGGQNNCPYV</sequence>
<name>A0AAJ0H840_9PEZI</name>
<dbReference type="Proteomes" id="UP001275084">
    <property type="component" value="Unassembled WGS sequence"/>
</dbReference>
<dbReference type="EMBL" id="JAUIQD010000007">
    <property type="protein sequence ID" value="KAK3343549.1"/>
    <property type="molecule type" value="Genomic_DNA"/>
</dbReference>
<keyword evidence="2" id="KW-1185">Reference proteome</keyword>
<evidence type="ECO:0000313" key="1">
    <source>
        <dbReference type="EMBL" id="KAK3343549.1"/>
    </source>
</evidence>
<comment type="caution">
    <text evidence="1">The sequence shown here is derived from an EMBL/GenBank/DDBJ whole genome shotgun (WGS) entry which is preliminary data.</text>
</comment>
<reference evidence="1" key="1">
    <citation type="journal article" date="2023" name="Mol. Phylogenet. Evol.">
        <title>Genome-scale phylogeny and comparative genomics of the fungal order Sordariales.</title>
        <authorList>
            <person name="Hensen N."/>
            <person name="Bonometti L."/>
            <person name="Westerberg I."/>
            <person name="Brannstrom I.O."/>
            <person name="Guillou S."/>
            <person name="Cros-Aarteil S."/>
            <person name="Calhoun S."/>
            <person name="Haridas S."/>
            <person name="Kuo A."/>
            <person name="Mondo S."/>
            <person name="Pangilinan J."/>
            <person name="Riley R."/>
            <person name="LaButti K."/>
            <person name="Andreopoulos B."/>
            <person name="Lipzen A."/>
            <person name="Chen C."/>
            <person name="Yan M."/>
            <person name="Daum C."/>
            <person name="Ng V."/>
            <person name="Clum A."/>
            <person name="Steindorff A."/>
            <person name="Ohm R.A."/>
            <person name="Martin F."/>
            <person name="Silar P."/>
            <person name="Natvig D.O."/>
            <person name="Lalanne C."/>
            <person name="Gautier V."/>
            <person name="Ament-Velasquez S.L."/>
            <person name="Kruys A."/>
            <person name="Hutchinson M.I."/>
            <person name="Powell A.J."/>
            <person name="Barry K."/>
            <person name="Miller A.N."/>
            <person name="Grigoriev I.V."/>
            <person name="Debuchy R."/>
            <person name="Gladieux P."/>
            <person name="Hiltunen Thoren M."/>
            <person name="Johannesson H."/>
        </authorList>
    </citation>
    <scope>NUCLEOTIDE SEQUENCE</scope>
    <source>
        <strain evidence="1">CBS 955.72</strain>
    </source>
</reference>
<accession>A0AAJ0H840</accession>
<gene>
    <name evidence="1" type="ORF">B0T25DRAFT_584470</name>
</gene>
<protein>
    <submittedName>
        <fullName evidence="1">Uncharacterized protein</fullName>
    </submittedName>
</protein>